<organism evidence="1">
    <name type="scientific">marine sediment metagenome</name>
    <dbReference type="NCBI Taxonomy" id="412755"/>
    <lineage>
        <taxon>unclassified sequences</taxon>
        <taxon>metagenomes</taxon>
        <taxon>ecological metagenomes</taxon>
    </lineage>
</organism>
<gene>
    <name evidence="1" type="ORF">S01H1_49025</name>
</gene>
<evidence type="ECO:0000313" key="1">
    <source>
        <dbReference type="EMBL" id="GAG18924.1"/>
    </source>
</evidence>
<protein>
    <submittedName>
        <fullName evidence="1">Uncharacterized protein</fullName>
    </submittedName>
</protein>
<proteinExistence type="predicted"/>
<name>X0VKV6_9ZZZZ</name>
<comment type="caution">
    <text evidence="1">The sequence shown here is derived from an EMBL/GenBank/DDBJ whole genome shotgun (WGS) entry which is preliminary data.</text>
</comment>
<reference evidence="1" key="1">
    <citation type="journal article" date="2014" name="Front. Microbiol.">
        <title>High frequency of phylogenetically diverse reductive dehalogenase-homologous genes in deep subseafloor sedimentary metagenomes.</title>
        <authorList>
            <person name="Kawai M."/>
            <person name="Futagami T."/>
            <person name="Toyoda A."/>
            <person name="Takaki Y."/>
            <person name="Nishi S."/>
            <person name="Hori S."/>
            <person name="Arai W."/>
            <person name="Tsubouchi T."/>
            <person name="Morono Y."/>
            <person name="Uchiyama I."/>
            <person name="Ito T."/>
            <person name="Fujiyama A."/>
            <person name="Inagaki F."/>
            <person name="Takami H."/>
        </authorList>
    </citation>
    <scope>NUCLEOTIDE SEQUENCE</scope>
    <source>
        <strain evidence="1">Expedition CK06-06</strain>
    </source>
</reference>
<sequence length="42" mass="4730">MGCFDEINIKITGQVKPVGQGRILIAELKVIVARYDLKLEEK</sequence>
<dbReference type="AlphaFoldDB" id="X0VKV6"/>
<accession>X0VKV6</accession>
<dbReference type="EMBL" id="BARS01031508">
    <property type="protein sequence ID" value="GAG18924.1"/>
    <property type="molecule type" value="Genomic_DNA"/>
</dbReference>